<dbReference type="Proteomes" id="UP001432146">
    <property type="component" value="Unassembled WGS sequence"/>
</dbReference>
<sequence>MGTLRDGFLMFMLREYVYEKNVFLVVKKIKKIFDCDITPACVRGWFKLFSSEGRMLENTDKSRLFRIQSKKLKEWFHPNNACLLSMCKELISFRKDLELLCKIEKTLYDEIWVSYTDNCYKFERRYEVGVENTKNKQFFEVWWETTGRASFMFPSVENITIEKFCFAIQNIRVRSYLLRNSIQMKHIFLIDSRNPLFSAIRTNLNEDYNILALPPNLSDIAPMNHPFDKLYDQFREFLKENRCSNLEVIPAAFKQFSKENLNLFESVFDDFYICCVLYTKLH</sequence>
<evidence type="ECO:0008006" key="3">
    <source>
        <dbReference type="Google" id="ProtNLM"/>
    </source>
</evidence>
<name>A0AAW1ACI1_9HYME</name>
<dbReference type="EMBL" id="JAWNGG020000027">
    <property type="protein sequence ID" value="KAK9307699.1"/>
    <property type="molecule type" value="Genomic_DNA"/>
</dbReference>
<gene>
    <name evidence="1" type="ORF">QLX08_002097</name>
</gene>
<evidence type="ECO:0000313" key="2">
    <source>
        <dbReference type="Proteomes" id="UP001432146"/>
    </source>
</evidence>
<comment type="caution">
    <text evidence="1">The sequence shown here is derived from an EMBL/GenBank/DDBJ whole genome shotgun (WGS) entry which is preliminary data.</text>
</comment>
<accession>A0AAW1ACI1</accession>
<proteinExistence type="predicted"/>
<protein>
    <recommendedName>
        <fullName evidence="3">Transposase</fullName>
    </recommendedName>
</protein>
<evidence type="ECO:0000313" key="1">
    <source>
        <dbReference type="EMBL" id="KAK9307699.1"/>
    </source>
</evidence>
<reference evidence="1 2" key="1">
    <citation type="submission" date="2024-05" db="EMBL/GenBank/DDBJ databases">
        <title>The nuclear and mitochondrial genome assemblies of Tetragonisca angustula (Apidae: Meliponini), a tiny yet remarkable pollinator in the Neotropics.</title>
        <authorList>
            <person name="Ferrari R."/>
            <person name="Ricardo P.C."/>
            <person name="Dias F.C."/>
            <person name="Araujo N.S."/>
            <person name="Soares D.O."/>
            <person name="Zhou Q.-S."/>
            <person name="Zhu C.-D."/>
            <person name="Coutinho L."/>
            <person name="Airas M.C."/>
            <person name="Batista T.M."/>
        </authorList>
    </citation>
    <scope>NUCLEOTIDE SEQUENCE [LARGE SCALE GENOMIC DNA]</scope>
    <source>
        <strain evidence="1">ASF017062</strain>
        <tissue evidence="1">Abdomen</tissue>
    </source>
</reference>
<dbReference type="AlphaFoldDB" id="A0AAW1ACI1"/>
<organism evidence="1 2">
    <name type="scientific">Tetragonisca angustula</name>
    <dbReference type="NCBI Taxonomy" id="166442"/>
    <lineage>
        <taxon>Eukaryota</taxon>
        <taxon>Metazoa</taxon>
        <taxon>Ecdysozoa</taxon>
        <taxon>Arthropoda</taxon>
        <taxon>Hexapoda</taxon>
        <taxon>Insecta</taxon>
        <taxon>Pterygota</taxon>
        <taxon>Neoptera</taxon>
        <taxon>Endopterygota</taxon>
        <taxon>Hymenoptera</taxon>
        <taxon>Apocrita</taxon>
        <taxon>Aculeata</taxon>
        <taxon>Apoidea</taxon>
        <taxon>Anthophila</taxon>
        <taxon>Apidae</taxon>
        <taxon>Tetragonisca</taxon>
    </lineage>
</organism>
<keyword evidence="2" id="KW-1185">Reference proteome</keyword>